<organism evidence="1 2">
    <name type="scientific">Paucimonas lemoignei</name>
    <name type="common">Pseudomonas lemoignei</name>
    <dbReference type="NCBI Taxonomy" id="29443"/>
    <lineage>
        <taxon>Bacteria</taxon>
        <taxon>Pseudomonadati</taxon>
        <taxon>Pseudomonadota</taxon>
        <taxon>Betaproteobacteria</taxon>
        <taxon>Burkholderiales</taxon>
        <taxon>Burkholderiaceae</taxon>
        <taxon>Paucimonas</taxon>
    </lineage>
</organism>
<dbReference type="GO" id="GO:0016301">
    <property type="term" value="F:kinase activity"/>
    <property type="evidence" value="ECO:0007669"/>
    <property type="project" value="UniProtKB-KW"/>
</dbReference>
<keyword evidence="1" id="KW-0808">Transferase</keyword>
<dbReference type="EMBL" id="SLZQ01000002">
    <property type="protein sequence ID" value="TCS38583.1"/>
    <property type="molecule type" value="Genomic_DNA"/>
</dbReference>
<evidence type="ECO:0000313" key="2">
    <source>
        <dbReference type="Proteomes" id="UP000295382"/>
    </source>
</evidence>
<dbReference type="RefSeq" id="WP_132257648.1">
    <property type="nucleotide sequence ID" value="NZ_SLZQ01000002.1"/>
</dbReference>
<sequence>MRVSSLSPLQLRLRLQEAGLCLRTGPFVTRVRTSLGAAQENVGLMYADYPLAEDNDFADFHIELTSPGGMRRWLKPQVLFLYDGTRTFKPLPADQAYPMLEWGLNWCVSSHAHSYLIIHAAVLEKHGHAVILPAPPGSGKSTLCAALTCHGWRLLSDELALISLSEGNIAPLPRPISLKNASIDIMQSYAPDAVFSRKVSDTMKGTVAHMRAPADSVNRAGEPARPGWVIFPRYEAGAATSLTDESKAQAFMSVADNAFNYSLLGERGFASLAGLIDASACHRFVYSQLDEAVDVFNNLHPPAQIA</sequence>
<evidence type="ECO:0000313" key="1">
    <source>
        <dbReference type="EMBL" id="TCS38583.1"/>
    </source>
</evidence>
<keyword evidence="2" id="KW-1185">Reference proteome</keyword>
<accession>A0A4R3I0S7</accession>
<protein>
    <submittedName>
        <fullName evidence="1">Hpr(Ser) kinase/phosphatase</fullName>
    </submittedName>
</protein>
<name>A0A4R3I0S7_PAULE</name>
<dbReference type="InterPro" id="IPR027417">
    <property type="entry name" value="P-loop_NTPase"/>
</dbReference>
<keyword evidence="1" id="KW-0418">Kinase</keyword>
<comment type="caution">
    <text evidence="1">The sequence shown here is derived from an EMBL/GenBank/DDBJ whole genome shotgun (WGS) entry which is preliminary data.</text>
</comment>
<dbReference type="AlphaFoldDB" id="A0A4R3I0S7"/>
<proteinExistence type="predicted"/>
<gene>
    <name evidence="1" type="ORF">EDC30_102322</name>
</gene>
<reference evidence="1 2" key="1">
    <citation type="submission" date="2019-03" db="EMBL/GenBank/DDBJ databases">
        <title>Genomic Encyclopedia of Type Strains, Phase IV (KMG-IV): sequencing the most valuable type-strain genomes for metagenomic binning, comparative biology and taxonomic classification.</title>
        <authorList>
            <person name="Goeker M."/>
        </authorList>
    </citation>
    <scope>NUCLEOTIDE SEQUENCE [LARGE SCALE GENOMIC DNA]</scope>
    <source>
        <strain evidence="1 2">DSM 7445</strain>
    </source>
</reference>
<dbReference type="InterPro" id="IPR027600">
    <property type="entry name" value="HprK-rel_A"/>
</dbReference>
<dbReference type="OrthoDB" id="4544211at2"/>
<dbReference type="SUPFAM" id="SSF53795">
    <property type="entry name" value="PEP carboxykinase-like"/>
    <property type="match status" value="1"/>
</dbReference>
<dbReference type="NCBIfam" id="TIGR04352">
    <property type="entry name" value="HprK_rel_A"/>
    <property type="match status" value="1"/>
</dbReference>
<dbReference type="Gene3D" id="3.40.50.300">
    <property type="entry name" value="P-loop containing nucleotide triphosphate hydrolases"/>
    <property type="match status" value="1"/>
</dbReference>
<dbReference type="Proteomes" id="UP000295382">
    <property type="component" value="Unassembled WGS sequence"/>
</dbReference>